<evidence type="ECO:0000259" key="1">
    <source>
        <dbReference type="PROSITE" id="PS51186"/>
    </source>
</evidence>
<evidence type="ECO:0000313" key="2">
    <source>
        <dbReference type="EMBL" id="TWP50157.1"/>
    </source>
</evidence>
<feature type="domain" description="N-acetyltransferase" evidence="1">
    <location>
        <begin position="168"/>
        <end position="324"/>
    </location>
</feature>
<dbReference type="Gene3D" id="3.40.630.30">
    <property type="match status" value="1"/>
</dbReference>
<dbReference type="PROSITE" id="PS51186">
    <property type="entry name" value="GNAT"/>
    <property type="match status" value="2"/>
</dbReference>
<dbReference type="InterPro" id="IPR016181">
    <property type="entry name" value="Acyl_CoA_acyltransferase"/>
</dbReference>
<dbReference type="Pfam" id="PF00583">
    <property type="entry name" value="Acetyltransf_1"/>
    <property type="match status" value="2"/>
</dbReference>
<name>A0A563ER34_9PSEU</name>
<dbReference type="GO" id="GO:0016747">
    <property type="term" value="F:acyltransferase activity, transferring groups other than amino-acyl groups"/>
    <property type="evidence" value="ECO:0007669"/>
    <property type="project" value="InterPro"/>
</dbReference>
<comment type="caution">
    <text evidence="2">The sequence shown here is derived from an EMBL/GenBank/DDBJ whole genome shotgun (WGS) entry which is preliminary data.</text>
</comment>
<dbReference type="OrthoDB" id="9799092at2"/>
<dbReference type="SUPFAM" id="SSF55729">
    <property type="entry name" value="Acyl-CoA N-acyltransferases (Nat)"/>
    <property type="match status" value="1"/>
</dbReference>
<reference evidence="2 3" key="1">
    <citation type="submission" date="2019-07" db="EMBL/GenBank/DDBJ databases">
        <title>Lentzea xizangensis sp. nov., isolated from Qinghai-Tibetan Plateau Soils.</title>
        <authorList>
            <person name="Huang J."/>
        </authorList>
    </citation>
    <scope>NUCLEOTIDE SEQUENCE [LARGE SCALE GENOMIC DNA]</scope>
    <source>
        <strain evidence="2 3">FXJ1.1311</strain>
    </source>
</reference>
<dbReference type="InterPro" id="IPR000182">
    <property type="entry name" value="GNAT_dom"/>
</dbReference>
<keyword evidence="3" id="KW-1185">Reference proteome</keyword>
<proteinExistence type="predicted"/>
<dbReference type="PANTHER" id="PTHR43072">
    <property type="entry name" value="N-ACETYLTRANSFERASE"/>
    <property type="match status" value="1"/>
</dbReference>
<gene>
    <name evidence="2" type="ORF">FKR81_20785</name>
</gene>
<protein>
    <submittedName>
        <fullName evidence="2">GNAT family N-acetyltransferase</fullName>
    </submittedName>
</protein>
<accession>A0A563ER34</accession>
<feature type="domain" description="N-acetyltransferase" evidence="1">
    <location>
        <begin position="3"/>
        <end position="160"/>
    </location>
</feature>
<organism evidence="2 3">
    <name type="scientific">Lentzea tibetensis</name>
    <dbReference type="NCBI Taxonomy" id="2591470"/>
    <lineage>
        <taxon>Bacteria</taxon>
        <taxon>Bacillati</taxon>
        <taxon>Actinomycetota</taxon>
        <taxon>Actinomycetes</taxon>
        <taxon>Pseudonocardiales</taxon>
        <taxon>Pseudonocardiaceae</taxon>
        <taxon>Lentzea</taxon>
    </lineage>
</organism>
<keyword evidence="2" id="KW-0808">Transferase</keyword>
<dbReference type="RefSeq" id="WP_146353780.1">
    <property type="nucleotide sequence ID" value="NZ_VOBR01000013.1"/>
</dbReference>
<dbReference type="CDD" id="cd04301">
    <property type="entry name" value="NAT_SF"/>
    <property type="match status" value="2"/>
</dbReference>
<dbReference type="EMBL" id="VOBR01000013">
    <property type="protein sequence ID" value="TWP50157.1"/>
    <property type="molecule type" value="Genomic_DNA"/>
</dbReference>
<evidence type="ECO:0000313" key="3">
    <source>
        <dbReference type="Proteomes" id="UP000316639"/>
    </source>
</evidence>
<sequence>MEHTWRTLSKADIPAVTALRAAAEAVDETGMHLSEEDVAEEFADADLNFPDGSLGVAAGDELVAYGLARIRGNAVGTHRMLLEGVVHPAHRRRGLGRELVERLIACSRVVHASHYQDMPLSVDMIVRDRADGHRALATELGFTDQRRFYDMRVSLADPPPLLEAAAGLEVVPYTRERDEDTRLARNEAFAEHWGTTAASPQVWAERFTGMKGFVPGASFLMVDSATNAVAGFVLGQHSEAEALVTGVRELWVADVGTLEAYRGKGVAGALLSRTLTAAREAGFERAGLSVDSANSTPALGVYERAGFAVTGYWSDYGLPVSPVG</sequence>
<dbReference type="AlphaFoldDB" id="A0A563ER34"/>
<dbReference type="Proteomes" id="UP000316639">
    <property type="component" value="Unassembled WGS sequence"/>
</dbReference>